<gene>
    <name evidence="2" type="ORF">bsdtb5_05780</name>
</gene>
<protein>
    <submittedName>
        <fullName evidence="2">VOC family protein</fullName>
    </submittedName>
</protein>
<dbReference type="CDD" id="cd06588">
    <property type="entry name" value="PhnB_like"/>
    <property type="match status" value="1"/>
</dbReference>
<dbReference type="PANTHER" id="PTHR33990">
    <property type="entry name" value="PROTEIN YJDN-RELATED"/>
    <property type="match status" value="1"/>
</dbReference>
<evidence type="ECO:0000313" key="3">
    <source>
        <dbReference type="Proteomes" id="UP000595897"/>
    </source>
</evidence>
<evidence type="ECO:0000313" key="2">
    <source>
        <dbReference type="EMBL" id="BCN29283.1"/>
    </source>
</evidence>
<dbReference type="Gene3D" id="3.10.180.10">
    <property type="entry name" value="2,3-Dihydroxybiphenyl 1,2-Dioxygenase, domain 1"/>
    <property type="match status" value="1"/>
</dbReference>
<dbReference type="KEGG" id="ahb:bsdtb5_05780"/>
<dbReference type="RefSeq" id="WP_271714567.1">
    <property type="nucleotide sequence ID" value="NZ_AP024169.1"/>
</dbReference>
<sequence length="133" mass="15229">MLGYYLMFNRNCEEALKVYEKAFHTKVTMIQKYKDLPPNPYFPVSEGDMELVLHSRLVIDGSEIMCADSSHVPISGSNMYITITSSDEDMINQAWITLKEGGKILLDLSPTFFAKLHGHLQDKFGVNWMFTLE</sequence>
<dbReference type="InterPro" id="IPR029068">
    <property type="entry name" value="Glyas_Bleomycin-R_OHBP_Dase"/>
</dbReference>
<dbReference type="PANTHER" id="PTHR33990:SF1">
    <property type="entry name" value="PROTEIN YJDN"/>
    <property type="match status" value="1"/>
</dbReference>
<dbReference type="EMBL" id="AP024169">
    <property type="protein sequence ID" value="BCN29283.1"/>
    <property type="molecule type" value="Genomic_DNA"/>
</dbReference>
<dbReference type="AlphaFoldDB" id="A0A7R7IB79"/>
<dbReference type="SUPFAM" id="SSF54593">
    <property type="entry name" value="Glyoxalase/Bleomycin resistance protein/Dihydroxybiphenyl dioxygenase"/>
    <property type="match status" value="1"/>
</dbReference>
<dbReference type="Pfam" id="PF06983">
    <property type="entry name" value="3-dmu-9_3-mt"/>
    <property type="match status" value="1"/>
</dbReference>
<evidence type="ECO:0000259" key="1">
    <source>
        <dbReference type="Pfam" id="PF06983"/>
    </source>
</evidence>
<organism evidence="2 3">
    <name type="scientific">Anaeromicropila herbilytica</name>
    <dbReference type="NCBI Taxonomy" id="2785025"/>
    <lineage>
        <taxon>Bacteria</taxon>
        <taxon>Bacillati</taxon>
        <taxon>Bacillota</taxon>
        <taxon>Clostridia</taxon>
        <taxon>Lachnospirales</taxon>
        <taxon>Lachnospiraceae</taxon>
        <taxon>Anaeromicropila</taxon>
    </lineage>
</organism>
<reference evidence="2 3" key="1">
    <citation type="submission" date="2020-11" db="EMBL/GenBank/DDBJ databases">
        <title>Draft genome sequencing of a Lachnospiraceae strain isolated from anoxic soil subjected to BSD treatment.</title>
        <authorList>
            <person name="Uek A."/>
            <person name="Tonouchi A."/>
        </authorList>
    </citation>
    <scope>NUCLEOTIDE SEQUENCE [LARGE SCALE GENOMIC DNA]</scope>
    <source>
        <strain evidence="2 3">TB5</strain>
    </source>
</reference>
<dbReference type="Proteomes" id="UP000595897">
    <property type="component" value="Chromosome"/>
</dbReference>
<proteinExistence type="predicted"/>
<keyword evidence="3" id="KW-1185">Reference proteome</keyword>
<name>A0A7R7IB79_9FIRM</name>
<dbReference type="InterPro" id="IPR028973">
    <property type="entry name" value="PhnB-like"/>
</dbReference>
<accession>A0A7R7IB79</accession>
<feature type="domain" description="PhnB-like" evidence="1">
    <location>
        <begin position="5"/>
        <end position="129"/>
    </location>
</feature>